<dbReference type="GO" id="GO:0015421">
    <property type="term" value="F:ABC-type oligopeptide transporter activity"/>
    <property type="evidence" value="ECO:0007669"/>
    <property type="project" value="TreeGrafter"/>
</dbReference>
<dbReference type="Gene3D" id="3.40.50.300">
    <property type="entry name" value="P-loop containing nucleotide triphosphate hydrolases"/>
    <property type="match status" value="1"/>
</dbReference>
<evidence type="ECO:0000259" key="8">
    <source>
        <dbReference type="PROSITE" id="PS50893"/>
    </source>
</evidence>
<keyword evidence="4 10" id="KW-0067">ATP-binding</keyword>
<dbReference type="InterPro" id="IPR011527">
    <property type="entry name" value="ABC1_TM_dom"/>
</dbReference>
<dbReference type="SMART" id="SM00382">
    <property type="entry name" value="AAA"/>
    <property type="match status" value="1"/>
</dbReference>
<dbReference type="Proteomes" id="UP000468650">
    <property type="component" value="Unassembled WGS sequence"/>
</dbReference>
<name>A0A6N6RGG9_9FLAO</name>
<evidence type="ECO:0000256" key="7">
    <source>
        <dbReference type="SAM" id="Phobius"/>
    </source>
</evidence>
<evidence type="ECO:0000256" key="3">
    <source>
        <dbReference type="ARBA" id="ARBA00022741"/>
    </source>
</evidence>
<evidence type="ECO:0000313" key="10">
    <source>
        <dbReference type="EMBL" id="KAB2810245.1"/>
    </source>
</evidence>
<evidence type="ECO:0000256" key="4">
    <source>
        <dbReference type="ARBA" id="ARBA00022840"/>
    </source>
</evidence>
<sequence length="555" mass="62378">MKTKITPLERLYRLLVQDKREVFYVLFFAVLNGAIGLALPLGFQAIINLVMGGRPSSAWWVLVGVVLAAILFAGILQIFQMQITEILQQRIFVRSAIEFSYRIPRLHPKGLVGDNPPELVNRFFDTLTVQKAVPKVLLDASTSIFQIFFALILLSIYHPLFVVAGAVVIVLVIIIFRTTWKRGLKTSLEESSHKYEVAYWLEQLANALNTFKLAGQSVWPDLRTKKFTEKWLGARKGHFKIIILQYAQLVGFRFILTGMLLIFGGILVFEQQMSIGQFVAVEIVFILITNNADKLVKLAEPLFDTVTALEKIASVLERPLEGTEGRSISAREKSWAVTIETEEGEHIAIEPGERLAIVGYAGSGRTKLLTSVAGLLPERMAEVKVSGIQLDHLDPFNYRCAIGDNLRQEALFKAPLRDNLTVGSNFSTEDEILDGLEKVGLYSWYESLPMGLDQVVSEDSELISTSISQRLILLRALLRRSRILLLHDYLEHCEKSLREKMMTAIFEQEGSILIASNRKDVIDRADKAIVMKDGKVIYNGTPKSIPADIKNDLIF</sequence>
<keyword evidence="11" id="KW-1185">Reference proteome</keyword>
<evidence type="ECO:0000256" key="1">
    <source>
        <dbReference type="ARBA" id="ARBA00004651"/>
    </source>
</evidence>
<dbReference type="PROSITE" id="PS50929">
    <property type="entry name" value="ABC_TM1F"/>
    <property type="match status" value="1"/>
</dbReference>
<comment type="caution">
    <text evidence="10">The sequence shown here is derived from an EMBL/GenBank/DDBJ whole genome shotgun (WGS) entry which is preliminary data.</text>
</comment>
<dbReference type="PROSITE" id="PS50893">
    <property type="entry name" value="ABC_TRANSPORTER_2"/>
    <property type="match status" value="1"/>
</dbReference>
<dbReference type="GO" id="GO:0005524">
    <property type="term" value="F:ATP binding"/>
    <property type="evidence" value="ECO:0007669"/>
    <property type="project" value="UniProtKB-KW"/>
</dbReference>
<gene>
    <name evidence="10" type="ORF">F8C67_06585</name>
</gene>
<keyword evidence="3" id="KW-0547">Nucleotide-binding</keyword>
<dbReference type="EMBL" id="WBVO01000004">
    <property type="protein sequence ID" value="KAB2810245.1"/>
    <property type="molecule type" value="Genomic_DNA"/>
</dbReference>
<organism evidence="10 11">
    <name type="scientific">Phaeocystidibacter luteus</name>
    <dbReference type="NCBI Taxonomy" id="911197"/>
    <lineage>
        <taxon>Bacteria</taxon>
        <taxon>Pseudomonadati</taxon>
        <taxon>Bacteroidota</taxon>
        <taxon>Flavobacteriia</taxon>
        <taxon>Flavobacteriales</taxon>
        <taxon>Phaeocystidibacteraceae</taxon>
        <taxon>Phaeocystidibacter</taxon>
    </lineage>
</organism>
<dbReference type="Gene3D" id="1.20.1560.10">
    <property type="entry name" value="ABC transporter type 1, transmembrane domain"/>
    <property type="match status" value="1"/>
</dbReference>
<dbReference type="InterPro" id="IPR039421">
    <property type="entry name" value="Type_1_exporter"/>
</dbReference>
<feature type="domain" description="ABC transmembrane type-1" evidence="9">
    <location>
        <begin position="25"/>
        <end position="290"/>
    </location>
</feature>
<feature type="transmembrane region" description="Helical" evidence="7">
    <location>
        <begin position="21"/>
        <end position="47"/>
    </location>
</feature>
<dbReference type="SUPFAM" id="SSF52540">
    <property type="entry name" value="P-loop containing nucleoside triphosphate hydrolases"/>
    <property type="match status" value="1"/>
</dbReference>
<dbReference type="InterPro" id="IPR003593">
    <property type="entry name" value="AAA+_ATPase"/>
</dbReference>
<feature type="transmembrane region" description="Helical" evidence="7">
    <location>
        <begin position="59"/>
        <end position="79"/>
    </location>
</feature>
<evidence type="ECO:0000256" key="6">
    <source>
        <dbReference type="ARBA" id="ARBA00023136"/>
    </source>
</evidence>
<dbReference type="Pfam" id="PF00005">
    <property type="entry name" value="ABC_tran"/>
    <property type="match status" value="1"/>
</dbReference>
<dbReference type="InterPro" id="IPR036640">
    <property type="entry name" value="ABC1_TM_sf"/>
</dbReference>
<feature type="transmembrane region" description="Helical" evidence="7">
    <location>
        <begin position="250"/>
        <end position="269"/>
    </location>
</feature>
<protein>
    <submittedName>
        <fullName evidence="10">ATP-binding cassette domain-containing protein</fullName>
    </submittedName>
</protein>
<evidence type="ECO:0000256" key="2">
    <source>
        <dbReference type="ARBA" id="ARBA00022692"/>
    </source>
</evidence>
<dbReference type="OrthoDB" id="311344at2"/>
<evidence type="ECO:0000313" key="11">
    <source>
        <dbReference type="Proteomes" id="UP000468650"/>
    </source>
</evidence>
<feature type="domain" description="ABC transporter" evidence="8">
    <location>
        <begin position="323"/>
        <end position="554"/>
    </location>
</feature>
<keyword evidence="2 7" id="KW-0812">Transmembrane</keyword>
<dbReference type="InterPro" id="IPR027417">
    <property type="entry name" value="P-loop_NTPase"/>
</dbReference>
<evidence type="ECO:0000256" key="5">
    <source>
        <dbReference type="ARBA" id="ARBA00022989"/>
    </source>
</evidence>
<dbReference type="InterPro" id="IPR003439">
    <property type="entry name" value="ABC_transporter-like_ATP-bd"/>
</dbReference>
<dbReference type="SUPFAM" id="SSF90123">
    <property type="entry name" value="ABC transporter transmembrane region"/>
    <property type="match status" value="1"/>
</dbReference>
<proteinExistence type="predicted"/>
<keyword evidence="5 7" id="KW-1133">Transmembrane helix</keyword>
<evidence type="ECO:0000259" key="9">
    <source>
        <dbReference type="PROSITE" id="PS50929"/>
    </source>
</evidence>
<dbReference type="Pfam" id="PF00664">
    <property type="entry name" value="ABC_membrane"/>
    <property type="match status" value="1"/>
</dbReference>
<dbReference type="RefSeq" id="WP_151667034.1">
    <property type="nucleotide sequence ID" value="NZ_WBVO01000004.1"/>
</dbReference>
<keyword evidence="6 7" id="KW-0472">Membrane</keyword>
<dbReference type="PANTHER" id="PTHR43394:SF4">
    <property type="entry name" value="TOXIN SECRETION ABC TRANSPORTER ATP-BINDING PROTEIN"/>
    <property type="match status" value="1"/>
</dbReference>
<feature type="transmembrane region" description="Helical" evidence="7">
    <location>
        <begin position="160"/>
        <end position="180"/>
    </location>
</feature>
<feature type="transmembrane region" description="Helical" evidence="7">
    <location>
        <begin position="136"/>
        <end position="154"/>
    </location>
</feature>
<dbReference type="GO" id="GO:0016887">
    <property type="term" value="F:ATP hydrolysis activity"/>
    <property type="evidence" value="ECO:0007669"/>
    <property type="project" value="InterPro"/>
</dbReference>
<reference evidence="10 11" key="1">
    <citation type="submission" date="2019-09" db="EMBL/GenBank/DDBJ databases">
        <title>Genomes of family Cryomorphaceae.</title>
        <authorList>
            <person name="Bowman J.P."/>
        </authorList>
    </citation>
    <scope>NUCLEOTIDE SEQUENCE [LARGE SCALE GENOMIC DNA]</scope>
    <source>
        <strain evidence="10 11">LMG 25704</strain>
    </source>
</reference>
<comment type="subcellular location">
    <subcellularLocation>
        <location evidence="1">Cell membrane</location>
        <topology evidence="1">Multi-pass membrane protein</topology>
    </subcellularLocation>
</comment>
<dbReference type="AlphaFoldDB" id="A0A6N6RGG9"/>
<dbReference type="GO" id="GO:0005886">
    <property type="term" value="C:plasma membrane"/>
    <property type="evidence" value="ECO:0007669"/>
    <property type="project" value="UniProtKB-SubCell"/>
</dbReference>
<accession>A0A6N6RGG9</accession>
<dbReference type="PANTHER" id="PTHR43394">
    <property type="entry name" value="ATP-DEPENDENT PERMEASE MDL1, MITOCHONDRIAL"/>
    <property type="match status" value="1"/>
</dbReference>